<dbReference type="SUPFAM" id="SSF51126">
    <property type="entry name" value="Pectin lyase-like"/>
    <property type="match status" value="1"/>
</dbReference>
<keyword evidence="2" id="KW-0732">Signal</keyword>
<dbReference type="InterPro" id="IPR011050">
    <property type="entry name" value="Pectin_lyase_fold/virulence"/>
</dbReference>
<reference evidence="3 4" key="1">
    <citation type="journal article" date="2016" name="Nat. Commun.">
        <title>Thousands of microbial genomes shed light on interconnected biogeochemical processes in an aquifer system.</title>
        <authorList>
            <person name="Anantharaman K."/>
            <person name="Brown C.T."/>
            <person name="Hug L.A."/>
            <person name="Sharon I."/>
            <person name="Castelle C.J."/>
            <person name="Probst A.J."/>
            <person name="Thomas B.C."/>
            <person name="Singh A."/>
            <person name="Wilkins M.J."/>
            <person name="Karaoz U."/>
            <person name="Brodie E.L."/>
            <person name="Williams K.H."/>
            <person name="Hubbard S.S."/>
            <person name="Banfield J.F."/>
        </authorList>
    </citation>
    <scope>NUCLEOTIDE SEQUENCE [LARGE SCALE GENOMIC DNA]</scope>
</reference>
<organism evidence="3 4">
    <name type="scientific">Candidatus Komeilibacteria bacterium RIFCSPLOWO2_01_FULL_53_11</name>
    <dbReference type="NCBI Taxonomy" id="1798552"/>
    <lineage>
        <taxon>Bacteria</taxon>
        <taxon>Candidatus Komeiliibacteriota</taxon>
    </lineage>
</organism>
<evidence type="ECO:0008006" key="5">
    <source>
        <dbReference type="Google" id="ProtNLM"/>
    </source>
</evidence>
<name>A0A1G2BR22_9BACT</name>
<dbReference type="EMBL" id="MHKN01000038">
    <property type="protein sequence ID" value="OGY91582.1"/>
    <property type="molecule type" value="Genomic_DNA"/>
</dbReference>
<feature type="region of interest" description="Disordered" evidence="1">
    <location>
        <begin position="97"/>
        <end position="118"/>
    </location>
</feature>
<feature type="signal peptide" evidence="2">
    <location>
        <begin position="1"/>
        <end position="19"/>
    </location>
</feature>
<proteinExistence type="predicted"/>
<accession>A0A1G2BR22</accession>
<evidence type="ECO:0000313" key="4">
    <source>
        <dbReference type="Proteomes" id="UP000177349"/>
    </source>
</evidence>
<gene>
    <name evidence="3" type="ORF">A3B31_00215</name>
</gene>
<sequence length="424" mass="44201">MYVGVAAIALLLSVNFAMAESATQGVPFQALWDAVDFLQGQIDSISLTPGPQGEPGQDGSNGTNGVDGEDGLNCWDLNDNGAADTVEDINGDTFVDTLDCKGEKGDKGDPGDSGSSDWDEERIVALEARIAALEDLHSTLPILVGANLDAYEKPAVEECDISVPSQYATIQAGIDAAVVGDTVCVGAGTFNEDVAIRKSIRLSGNGAASSIINGQTPDGTIYIGGDGAADNTIVEGFLIRGVDATSPNGETPFNVGPGASGIIIRYNRIIAGNGEGPVRADSNQSNMIVSNNIFEGNNSPFLFMVSGVQGPSYKVDFLNNTFTGTVKTTAPASAEALNTWATNSLIQQNLFNVTGSVAVLIDSAYPSNIVSENNLTSDAVVKVGTYSGGTLVAENNWWGDLDPSDNIWGDIDYTPFATEPFAQY</sequence>
<dbReference type="AlphaFoldDB" id="A0A1G2BR22"/>
<dbReference type="InterPro" id="IPR012334">
    <property type="entry name" value="Pectin_lyas_fold"/>
</dbReference>
<feature type="compositionally biased region" description="Basic and acidic residues" evidence="1">
    <location>
        <begin position="98"/>
        <end position="110"/>
    </location>
</feature>
<comment type="caution">
    <text evidence="3">The sequence shown here is derived from an EMBL/GenBank/DDBJ whole genome shotgun (WGS) entry which is preliminary data.</text>
</comment>
<protein>
    <recommendedName>
        <fullName evidence="5">Right handed beta helix domain-containing protein</fullName>
    </recommendedName>
</protein>
<dbReference type="Proteomes" id="UP000177349">
    <property type="component" value="Unassembled WGS sequence"/>
</dbReference>
<feature type="chain" id="PRO_5009582124" description="Right handed beta helix domain-containing protein" evidence="2">
    <location>
        <begin position="20"/>
        <end position="424"/>
    </location>
</feature>
<dbReference type="Gene3D" id="2.160.20.10">
    <property type="entry name" value="Single-stranded right-handed beta-helix, Pectin lyase-like"/>
    <property type="match status" value="1"/>
</dbReference>
<evidence type="ECO:0000313" key="3">
    <source>
        <dbReference type="EMBL" id="OGY91582.1"/>
    </source>
</evidence>
<evidence type="ECO:0000256" key="2">
    <source>
        <dbReference type="SAM" id="SignalP"/>
    </source>
</evidence>
<evidence type="ECO:0000256" key="1">
    <source>
        <dbReference type="SAM" id="MobiDB-lite"/>
    </source>
</evidence>
<feature type="region of interest" description="Disordered" evidence="1">
    <location>
        <begin position="45"/>
        <end position="74"/>
    </location>
</feature>